<evidence type="ECO:0000256" key="5">
    <source>
        <dbReference type="ARBA" id="ARBA00040549"/>
    </source>
</evidence>
<feature type="region of interest" description="Disordered" evidence="6">
    <location>
        <begin position="106"/>
        <end position="132"/>
    </location>
</feature>
<feature type="compositionally biased region" description="Acidic residues" evidence="6">
    <location>
        <begin position="180"/>
        <end position="202"/>
    </location>
</feature>
<dbReference type="PANTHER" id="PTHR43856:SF1">
    <property type="entry name" value="MITOCHONDRIAL CARDIOLIPIN HYDROLASE"/>
    <property type="match status" value="1"/>
</dbReference>
<keyword evidence="9" id="KW-1185">Reference proteome</keyword>
<dbReference type="CDD" id="cd09171">
    <property type="entry name" value="PLDc_vPLD6_like"/>
    <property type="match status" value="1"/>
</dbReference>
<dbReference type="PANTHER" id="PTHR43856">
    <property type="entry name" value="CARDIOLIPIN HYDROLASE"/>
    <property type="match status" value="1"/>
</dbReference>
<dbReference type="SMART" id="SM00155">
    <property type="entry name" value="PLDc"/>
    <property type="match status" value="1"/>
</dbReference>
<reference evidence="8 9" key="1">
    <citation type="submission" date="2015-06" db="EMBL/GenBank/DDBJ databases">
        <title>Expansion of signal transduction pathways in fungi by whole-genome duplication.</title>
        <authorList>
            <consortium name="DOE Joint Genome Institute"/>
            <person name="Corrochano L.M."/>
            <person name="Kuo A."/>
            <person name="Marcet-Houben M."/>
            <person name="Polaino S."/>
            <person name="Salamov A."/>
            <person name="Villalobos J.M."/>
            <person name="Alvarez M.I."/>
            <person name="Avalos J."/>
            <person name="Benito E.P."/>
            <person name="Benoit I."/>
            <person name="Burger G."/>
            <person name="Camino L.P."/>
            <person name="Canovas D."/>
            <person name="Cerda-Olmedo E."/>
            <person name="Cheng J.-F."/>
            <person name="Dominguez A."/>
            <person name="Elias M."/>
            <person name="Eslava A.P."/>
            <person name="Glaser F."/>
            <person name="Grimwood J."/>
            <person name="Gutierrez G."/>
            <person name="Heitman J."/>
            <person name="Henrissat B."/>
            <person name="Iturriaga E.A."/>
            <person name="Lang B.F."/>
            <person name="Lavin J.L."/>
            <person name="Lee S."/>
            <person name="Li W."/>
            <person name="Lindquist E."/>
            <person name="Lopez-Garcia S."/>
            <person name="Luque E.M."/>
            <person name="Marcos A.T."/>
            <person name="Martin J."/>
            <person name="Mccluskey K."/>
            <person name="Medina H.R."/>
            <person name="Miralles-Duran A."/>
            <person name="Miyazaki A."/>
            <person name="Munoz-Torres E."/>
            <person name="Oguiza J.A."/>
            <person name="Ohm R."/>
            <person name="Olmedo M."/>
            <person name="Orejas M."/>
            <person name="Ortiz-Castellanos L."/>
            <person name="Pisabarro A.G."/>
            <person name="Rodriguez-Romero J."/>
            <person name="Ruiz-Herrera J."/>
            <person name="Ruiz-Vazquez R."/>
            <person name="Sanz C."/>
            <person name="Schackwitz W."/>
            <person name="Schmutz J."/>
            <person name="Shahriari M."/>
            <person name="Shelest E."/>
            <person name="Silva-Franco F."/>
            <person name="Soanes D."/>
            <person name="Syed K."/>
            <person name="Tagua V.G."/>
            <person name="Talbot N.J."/>
            <person name="Thon M."/>
            <person name="De Vries R.P."/>
            <person name="Wiebenga A."/>
            <person name="Yadav J.S."/>
            <person name="Braun E.L."/>
            <person name="Baker S."/>
            <person name="Garre V."/>
            <person name="Horwitz B."/>
            <person name="Torres-Martinez S."/>
            <person name="Idnurm A."/>
            <person name="Herrera-Estrella A."/>
            <person name="Gabaldon T."/>
            <person name="Grigoriev I.V."/>
        </authorList>
    </citation>
    <scope>NUCLEOTIDE SEQUENCE [LARGE SCALE GENOMIC DNA]</scope>
    <source>
        <strain evidence="8 9">CBS 277.49</strain>
    </source>
</reference>
<feature type="compositionally biased region" description="Acidic residues" evidence="6">
    <location>
        <begin position="110"/>
        <end position="119"/>
    </location>
</feature>
<evidence type="ECO:0000313" key="9">
    <source>
        <dbReference type="Proteomes" id="UP000077051"/>
    </source>
</evidence>
<evidence type="ECO:0000256" key="2">
    <source>
        <dbReference type="ARBA" id="ARBA00022963"/>
    </source>
</evidence>
<comment type="caution">
    <text evidence="8">The sequence shown here is derived from an EMBL/GenBank/DDBJ whole genome shotgun (WGS) entry which is preliminary data.</text>
</comment>
<dbReference type="GO" id="GO:0016042">
    <property type="term" value="P:lipid catabolic process"/>
    <property type="evidence" value="ECO:0007669"/>
    <property type="project" value="UniProtKB-KW"/>
</dbReference>
<dbReference type="Pfam" id="PF13091">
    <property type="entry name" value="PLDc_2"/>
    <property type="match status" value="1"/>
</dbReference>
<keyword evidence="3" id="KW-0443">Lipid metabolism</keyword>
<evidence type="ECO:0000256" key="1">
    <source>
        <dbReference type="ARBA" id="ARBA00022801"/>
    </source>
</evidence>
<dbReference type="Gene3D" id="3.30.870.10">
    <property type="entry name" value="Endonuclease Chain A"/>
    <property type="match status" value="1"/>
</dbReference>
<sequence>MSESLPWDNDKPMSISQLLKQSMRSVDTIVSSNSLLDKMSVHLNGLLRQDQEPKVDKAVMLLDSMFANADRAMSSESDKQVLSVLKRQVSSFIGVTLGVKPFLEQHEQQQQEDSDDDDDTKPNKLSWSAANEKESKSAWLEKKAYYDQNNSDIYAPERAEHERLRQQQLEEEQYGRDAGSGEEEGDASEGEEDEDDSDEYEEVVEQVQVKSREIGGAGGFQTVRRRQKKKKTKTTITTNFTYNHSSNGYDNNSAQYDNSNNNNSRPCYPRHRVRVTEFRPEYLHNLPSGIFCMPVFFPSEDSYSVFHSALSSAKETLYVCVFSLTDNETADVLIDAKQRGVDVKIITDNDQMDECKGADVLRLNERFGIPFKKDNSDQFMHNKFAVIDNKTVITGSFNWSAGARYRNRENIIVTNIPSVVDAYSREFKELWNYF</sequence>
<dbReference type="InterPro" id="IPR051406">
    <property type="entry name" value="PLD_domain"/>
</dbReference>
<protein>
    <recommendedName>
        <fullName evidence="5">Mitochondrial cardiolipin hydrolase</fullName>
    </recommendedName>
</protein>
<name>A0A162YT37_MUCCL</name>
<dbReference type="InterPro" id="IPR001736">
    <property type="entry name" value="PLipase_D/transphosphatidylase"/>
</dbReference>
<dbReference type="VEuPathDB" id="FungiDB:MUCCIDRAFT_113939"/>
<dbReference type="GO" id="GO:0016891">
    <property type="term" value="F:RNA endonuclease activity producing 5'-phosphomonoesters, hydrolytic mechanism"/>
    <property type="evidence" value="ECO:0007669"/>
    <property type="project" value="TreeGrafter"/>
</dbReference>
<dbReference type="PROSITE" id="PS50035">
    <property type="entry name" value="PLD"/>
    <property type="match status" value="1"/>
</dbReference>
<dbReference type="SUPFAM" id="SSF56024">
    <property type="entry name" value="Phospholipase D/nuclease"/>
    <property type="match status" value="1"/>
</dbReference>
<feature type="region of interest" description="Disordered" evidence="6">
    <location>
        <begin position="161"/>
        <end position="202"/>
    </location>
</feature>
<keyword evidence="2" id="KW-0442">Lipid degradation</keyword>
<dbReference type="InterPro" id="IPR025202">
    <property type="entry name" value="PLD-like_dom"/>
</dbReference>
<evidence type="ECO:0000313" key="8">
    <source>
        <dbReference type="EMBL" id="OAD00457.1"/>
    </source>
</evidence>
<organism evidence="8 9">
    <name type="scientific">Mucor lusitanicus CBS 277.49</name>
    <dbReference type="NCBI Taxonomy" id="747725"/>
    <lineage>
        <taxon>Eukaryota</taxon>
        <taxon>Fungi</taxon>
        <taxon>Fungi incertae sedis</taxon>
        <taxon>Mucoromycota</taxon>
        <taxon>Mucoromycotina</taxon>
        <taxon>Mucoromycetes</taxon>
        <taxon>Mucorales</taxon>
        <taxon>Mucorineae</taxon>
        <taxon>Mucoraceae</taxon>
        <taxon>Mucor</taxon>
    </lineage>
</organism>
<dbReference type="OrthoDB" id="5205528at2759"/>
<accession>A0A162YT37</accession>
<evidence type="ECO:0000259" key="7">
    <source>
        <dbReference type="PROSITE" id="PS50035"/>
    </source>
</evidence>
<dbReference type="STRING" id="747725.A0A162YT37"/>
<gene>
    <name evidence="8" type="ORF">MUCCIDRAFT_113939</name>
</gene>
<proteinExistence type="inferred from homology"/>
<keyword evidence="1" id="KW-0378">Hydrolase</keyword>
<comment type="similarity">
    <text evidence="4">Belongs to the phospholipase D family. MitoPLD/Zucchini subfamily.</text>
</comment>
<dbReference type="EMBL" id="AMYB01000007">
    <property type="protein sequence ID" value="OAD00457.1"/>
    <property type="molecule type" value="Genomic_DNA"/>
</dbReference>
<evidence type="ECO:0000256" key="4">
    <source>
        <dbReference type="ARBA" id="ARBA00038012"/>
    </source>
</evidence>
<evidence type="ECO:0000256" key="6">
    <source>
        <dbReference type="SAM" id="MobiDB-lite"/>
    </source>
</evidence>
<feature type="domain" description="PLD phosphodiesterase" evidence="7">
    <location>
        <begin position="376"/>
        <end position="403"/>
    </location>
</feature>
<evidence type="ECO:0000256" key="3">
    <source>
        <dbReference type="ARBA" id="ARBA00023098"/>
    </source>
</evidence>
<dbReference type="Proteomes" id="UP000077051">
    <property type="component" value="Unassembled WGS sequence"/>
</dbReference>
<dbReference type="AlphaFoldDB" id="A0A162YT37"/>